<feature type="domain" description="Intradiol ring-cleavage dioxygenases" evidence="5">
    <location>
        <begin position="52"/>
        <end position="138"/>
    </location>
</feature>
<keyword evidence="2" id="KW-0223">Dioxygenase</keyword>
<dbReference type="GO" id="GO:0016702">
    <property type="term" value="F:oxidoreductase activity, acting on single donors with incorporation of molecular oxygen, incorporation of two atoms of oxygen"/>
    <property type="evidence" value="ECO:0007669"/>
    <property type="project" value="InterPro"/>
</dbReference>
<reference evidence="7" key="1">
    <citation type="submission" date="2018-03" db="EMBL/GenBank/DDBJ databases">
        <authorList>
            <person name="Zecchin S."/>
        </authorList>
    </citation>
    <scope>NUCLEOTIDE SEQUENCE [LARGE SCALE GENOMIC DNA]</scope>
</reference>
<dbReference type="EMBL" id="OUUY01000065">
    <property type="protein sequence ID" value="SPQ00303.1"/>
    <property type="molecule type" value="Genomic_DNA"/>
</dbReference>
<proteinExistence type="inferred from homology"/>
<evidence type="ECO:0000313" key="7">
    <source>
        <dbReference type="Proteomes" id="UP000245125"/>
    </source>
</evidence>
<name>A0A2U3QFW6_9BACT</name>
<keyword evidence="4" id="KW-0732">Signal</keyword>
<evidence type="ECO:0000256" key="2">
    <source>
        <dbReference type="ARBA" id="ARBA00022964"/>
    </source>
</evidence>
<dbReference type="SUPFAM" id="SSF49482">
    <property type="entry name" value="Aromatic compound dioxygenase"/>
    <property type="match status" value="1"/>
</dbReference>
<dbReference type="Gene3D" id="2.60.130.10">
    <property type="entry name" value="Aromatic compound dioxygenase"/>
    <property type="match status" value="1"/>
</dbReference>
<accession>A0A2U3QFW6</accession>
<dbReference type="Pfam" id="PF00775">
    <property type="entry name" value="Dioxygenase_C"/>
    <property type="match status" value="1"/>
</dbReference>
<evidence type="ECO:0000256" key="3">
    <source>
        <dbReference type="ARBA" id="ARBA00023002"/>
    </source>
</evidence>
<evidence type="ECO:0000256" key="4">
    <source>
        <dbReference type="SAM" id="SignalP"/>
    </source>
</evidence>
<keyword evidence="7" id="KW-1185">Reference proteome</keyword>
<dbReference type="PANTHER" id="PTHR33711">
    <property type="entry name" value="DIOXYGENASE, PUTATIVE (AFU_ORTHOLOGUE AFUA_2G02910)-RELATED"/>
    <property type="match status" value="1"/>
</dbReference>
<dbReference type="InterPro" id="IPR015889">
    <property type="entry name" value="Intradiol_dOase_core"/>
</dbReference>
<feature type="chain" id="PRO_5015619925" description="Intradiol ring-cleavage dioxygenases domain-containing protein" evidence="4">
    <location>
        <begin position="24"/>
        <end position="156"/>
    </location>
</feature>
<dbReference type="InterPro" id="IPR000627">
    <property type="entry name" value="Intradiol_dOase_C"/>
</dbReference>
<comment type="similarity">
    <text evidence="1">Belongs to the intradiol ring-cleavage dioxygenase family.</text>
</comment>
<evidence type="ECO:0000259" key="5">
    <source>
        <dbReference type="Pfam" id="PF00775"/>
    </source>
</evidence>
<dbReference type="Proteomes" id="UP000245125">
    <property type="component" value="Unassembled WGS sequence"/>
</dbReference>
<dbReference type="PANTHER" id="PTHR33711:SF10">
    <property type="entry name" value="INTRADIOL RING-CLEAVAGE DIOXYGENASES DOMAIN-CONTAINING PROTEIN"/>
    <property type="match status" value="1"/>
</dbReference>
<gene>
    <name evidence="6" type="ORF">NBG4_200011</name>
</gene>
<sequence length="156" mass="16954">MRIRFSVSSAAIALTVVLFLVTASGESVEKCVPTNPDMLGPFYKPGAPERSSVGKGYVLSGVVKSSADCHHIKGARIEFWLAGPEGEYADNYRATIISDQAGAYHFESNFPPSYSGRPPHIHIKVSAEGFRTLVTQHYPAESHTSGIFDLVLMPQK</sequence>
<dbReference type="GO" id="GO:0005506">
    <property type="term" value="F:iron ion binding"/>
    <property type="evidence" value="ECO:0007669"/>
    <property type="project" value="InterPro"/>
</dbReference>
<dbReference type="AlphaFoldDB" id="A0A2U3QFW6"/>
<protein>
    <recommendedName>
        <fullName evidence="5">Intradiol ring-cleavage dioxygenases domain-containing protein</fullName>
    </recommendedName>
</protein>
<feature type="signal peptide" evidence="4">
    <location>
        <begin position="1"/>
        <end position="23"/>
    </location>
</feature>
<organism evidence="6 7">
    <name type="scientific">Candidatus Sulfobium mesophilum</name>
    <dbReference type="NCBI Taxonomy" id="2016548"/>
    <lineage>
        <taxon>Bacteria</taxon>
        <taxon>Pseudomonadati</taxon>
        <taxon>Nitrospirota</taxon>
        <taxon>Nitrospiria</taxon>
        <taxon>Nitrospirales</taxon>
        <taxon>Nitrospiraceae</taxon>
        <taxon>Candidatus Sulfobium</taxon>
    </lineage>
</organism>
<evidence type="ECO:0000313" key="6">
    <source>
        <dbReference type="EMBL" id="SPQ00303.1"/>
    </source>
</evidence>
<evidence type="ECO:0000256" key="1">
    <source>
        <dbReference type="ARBA" id="ARBA00007825"/>
    </source>
</evidence>
<dbReference type="InterPro" id="IPR050770">
    <property type="entry name" value="Intradiol_RC_Dioxygenase"/>
</dbReference>
<keyword evidence="3" id="KW-0560">Oxidoreductase</keyword>
<dbReference type="OrthoDB" id="9800887at2"/>